<evidence type="ECO:0000313" key="2">
    <source>
        <dbReference type="EMBL" id="MFD2589719.1"/>
    </source>
</evidence>
<proteinExistence type="predicted"/>
<keyword evidence="3" id="KW-1185">Reference proteome</keyword>
<dbReference type="InterPro" id="IPR015947">
    <property type="entry name" value="PUA-like_sf"/>
</dbReference>
<comment type="caution">
    <text evidence="2">The sequence shown here is derived from an EMBL/GenBank/DDBJ whole genome shotgun (WGS) entry which is preliminary data.</text>
</comment>
<protein>
    <submittedName>
        <fullName evidence="2">ASCH domain-containing protein</fullName>
    </submittedName>
</protein>
<evidence type="ECO:0000313" key="3">
    <source>
        <dbReference type="Proteomes" id="UP001597459"/>
    </source>
</evidence>
<dbReference type="SUPFAM" id="SSF88697">
    <property type="entry name" value="PUA domain-like"/>
    <property type="match status" value="1"/>
</dbReference>
<feature type="domain" description="ASCH" evidence="1">
    <location>
        <begin position="7"/>
        <end position="98"/>
    </location>
</feature>
<dbReference type="InterPro" id="IPR007374">
    <property type="entry name" value="ASCH_domain"/>
</dbReference>
<evidence type="ECO:0000259" key="1">
    <source>
        <dbReference type="SMART" id="SM01022"/>
    </source>
</evidence>
<name>A0ABW5N6E9_9FLAO</name>
<reference evidence="3" key="1">
    <citation type="journal article" date="2019" name="Int. J. Syst. Evol. Microbiol.">
        <title>The Global Catalogue of Microorganisms (GCM) 10K type strain sequencing project: providing services to taxonomists for standard genome sequencing and annotation.</title>
        <authorList>
            <consortium name="The Broad Institute Genomics Platform"/>
            <consortium name="The Broad Institute Genome Sequencing Center for Infectious Disease"/>
            <person name="Wu L."/>
            <person name="Ma J."/>
        </authorList>
    </citation>
    <scope>NUCLEOTIDE SEQUENCE [LARGE SCALE GENOMIC DNA]</scope>
    <source>
        <strain evidence="3">KCTC 42423</strain>
    </source>
</reference>
<dbReference type="Pfam" id="PF04266">
    <property type="entry name" value="ASCH"/>
    <property type="match status" value="1"/>
</dbReference>
<organism evidence="2 3">
    <name type="scientific">Aquimarina hainanensis</name>
    <dbReference type="NCBI Taxonomy" id="1578017"/>
    <lineage>
        <taxon>Bacteria</taxon>
        <taxon>Pseudomonadati</taxon>
        <taxon>Bacteroidota</taxon>
        <taxon>Flavobacteriia</taxon>
        <taxon>Flavobacteriales</taxon>
        <taxon>Flavobacteriaceae</taxon>
        <taxon>Aquimarina</taxon>
    </lineage>
</organism>
<accession>A0ABW5N6E9</accession>
<dbReference type="RefSeq" id="WP_378258401.1">
    <property type="nucleotide sequence ID" value="NZ_JBHSJV010000001.1"/>
</dbReference>
<dbReference type="SMART" id="SM01022">
    <property type="entry name" value="ASCH"/>
    <property type="match status" value="1"/>
</dbReference>
<sequence length="140" mass="16316">MSKVIILSIKPEFSDQIFEGTKKIELRKSKPNVGKDDLVIIYNTIPDKAIVGICKITEIIQSTPDEIWNNYSNDLGIDKDRYFQYYFGRDKAVGLKIDSFRRFKKKISLDKIREFIPSFSPPQTFKYYNRDSLMGIFTLG</sequence>
<dbReference type="Gene3D" id="2.30.130.30">
    <property type="entry name" value="Hypothetical protein"/>
    <property type="match status" value="1"/>
</dbReference>
<dbReference type="EMBL" id="JBHULX010000001">
    <property type="protein sequence ID" value="MFD2589719.1"/>
    <property type="molecule type" value="Genomic_DNA"/>
</dbReference>
<dbReference type="Proteomes" id="UP001597459">
    <property type="component" value="Unassembled WGS sequence"/>
</dbReference>
<gene>
    <name evidence="2" type="ORF">ACFSTE_02685</name>
</gene>